<protein>
    <submittedName>
        <fullName evidence="1">Uncharacterized protein</fullName>
    </submittedName>
</protein>
<sequence length="108" mass="11679">MRTAGEDCRHGLLQDGSLGLYFSPDSSYYSSPGCEVSALSPTLYDEPVNRSRVIDTISNPSVPKHVIQPFHLLSTSLAEFRAEETAEEVVKLSSCASEAVETPEKASS</sequence>
<dbReference type="Proteomes" id="UP001374584">
    <property type="component" value="Unassembled WGS sequence"/>
</dbReference>
<reference evidence="1 2" key="1">
    <citation type="submission" date="2024-01" db="EMBL/GenBank/DDBJ databases">
        <title>The genomes of 5 underutilized Papilionoideae crops provide insights into root nodulation and disease resistanc.</title>
        <authorList>
            <person name="Jiang F."/>
        </authorList>
    </citation>
    <scope>NUCLEOTIDE SEQUENCE [LARGE SCALE GENOMIC DNA]</scope>
    <source>
        <strain evidence="1">JINMINGXINNONG_FW02</strain>
        <tissue evidence="1">Leaves</tissue>
    </source>
</reference>
<keyword evidence="2" id="KW-1185">Reference proteome</keyword>
<dbReference type="AlphaFoldDB" id="A0AAN9REK3"/>
<comment type="caution">
    <text evidence="1">The sequence shown here is derived from an EMBL/GenBank/DDBJ whole genome shotgun (WGS) entry which is preliminary data.</text>
</comment>
<evidence type="ECO:0000313" key="1">
    <source>
        <dbReference type="EMBL" id="KAK7369152.1"/>
    </source>
</evidence>
<organism evidence="1 2">
    <name type="scientific">Phaseolus coccineus</name>
    <name type="common">Scarlet runner bean</name>
    <name type="synonym">Phaseolus multiflorus</name>
    <dbReference type="NCBI Taxonomy" id="3886"/>
    <lineage>
        <taxon>Eukaryota</taxon>
        <taxon>Viridiplantae</taxon>
        <taxon>Streptophyta</taxon>
        <taxon>Embryophyta</taxon>
        <taxon>Tracheophyta</taxon>
        <taxon>Spermatophyta</taxon>
        <taxon>Magnoliopsida</taxon>
        <taxon>eudicotyledons</taxon>
        <taxon>Gunneridae</taxon>
        <taxon>Pentapetalae</taxon>
        <taxon>rosids</taxon>
        <taxon>fabids</taxon>
        <taxon>Fabales</taxon>
        <taxon>Fabaceae</taxon>
        <taxon>Papilionoideae</taxon>
        <taxon>50 kb inversion clade</taxon>
        <taxon>NPAAA clade</taxon>
        <taxon>indigoferoid/millettioid clade</taxon>
        <taxon>Phaseoleae</taxon>
        <taxon>Phaseolus</taxon>
    </lineage>
</organism>
<evidence type="ECO:0000313" key="2">
    <source>
        <dbReference type="Proteomes" id="UP001374584"/>
    </source>
</evidence>
<name>A0AAN9REK3_PHACN</name>
<dbReference type="EMBL" id="JAYMYR010000004">
    <property type="protein sequence ID" value="KAK7369152.1"/>
    <property type="molecule type" value="Genomic_DNA"/>
</dbReference>
<accession>A0AAN9REK3</accession>
<proteinExistence type="predicted"/>
<gene>
    <name evidence="1" type="ORF">VNO80_11186</name>
</gene>